<feature type="signal peptide" evidence="2">
    <location>
        <begin position="1"/>
        <end position="27"/>
    </location>
</feature>
<evidence type="ECO:0000259" key="4">
    <source>
        <dbReference type="Pfam" id="PF18962"/>
    </source>
</evidence>
<evidence type="ECO:0000259" key="3">
    <source>
        <dbReference type="Pfam" id="PF13205"/>
    </source>
</evidence>
<keyword evidence="6" id="KW-1185">Reference proteome</keyword>
<protein>
    <submittedName>
        <fullName evidence="5">Putative secreted protein (Por secretion system target)</fullName>
    </submittedName>
</protein>
<dbReference type="InterPro" id="IPR026444">
    <property type="entry name" value="Secre_tail"/>
</dbReference>
<feature type="domain" description="Secretion system C-terminal sorting" evidence="4">
    <location>
        <begin position="676"/>
        <end position="738"/>
    </location>
</feature>
<dbReference type="AlphaFoldDB" id="A0A2T5C5Z3"/>
<evidence type="ECO:0000256" key="1">
    <source>
        <dbReference type="ARBA" id="ARBA00022729"/>
    </source>
</evidence>
<organism evidence="5 6">
    <name type="scientific">Mangrovibacterium marinum</name>
    <dbReference type="NCBI Taxonomy" id="1639118"/>
    <lineage>
        <taxon>Bacteria</taxon>
        <taxon>Pseudomonadati</taxon>
        <taxon>Bacteroidota</taxon>
        <taxon>Bacteroidia</taxon>
        <taxon>Marinilabiliales</taxon>
        <taxon>Prolixibacteraceae</taxon>
        <taxon>Mangrovibacterium</taxon>
    </lineage>
</organism>
<evidence type="ECO:0000313" key="5">
    <source>
        <dbReference type="EMBL" id="PTN10278.1"/>
    </source>
</evidence>
<feature type="chain" id="PRO_5015722435" evidence="2">
    <location>
        <begin position="28"/>
        <end position="746"/>
    </location>
</feature>
<gene>
    <name evidence="5" type="ORF">C8N47_102263</name>
</gene>
<accession>A0A2T5C5Z3</accession>
<dbReference type="Proteomes" id="UP000243525">
    <property type="component" value="Unassembled WGS sequence"/>
</dbReference>
<comment type="caution">
    <text evidence="5">The sequence shown here is derived from an EMBL/GenBank/DDBJ whole genome shotgun (WGS) entry which is preliminary data.</text>
</comment>
<dbReference type="Pfam" id="PF18962">
    <property type="entry name" value="Por_Secre_tail"/>
    <property type="match status" value="1"/>
</dbReference>
<proteinExistence type="predicted"/>
<reference evidence="5 6" key="1">
    <citation type="submission" date="2018-04" db="EMBL/GenBank/DDBJ databases">
        <title>Genomic Encyclopedia of Archaeal and Bacterial Type Strains, Phase II (KMG-II): from individual species to whole genera.</title>
        <authorList>
            <person name="Goeker M."/>
        </authorList>
    </citation>
    <scope>NUCLEOTIDE SEQUENCE [LARGE SCALE GENOMIC DNA]</scope>
    <source>
        <strain evidence="5 6">DSM 28823</strain>
    </source>
</reference>
<dbReference type="Pfam" id="PF13205">
    <property type="entry name" value="Big_5"/>
    <property type="match status" value="1"/>
</dbReference>
<dbReference type="OrthoDB" id="9770276at2"/>
<sequence>MKSRVTTYQRALILFLFIGLALGAVNAQPTVDAAISDSGALLAQADNQDNFTYQFQTTEVAASFEPDNGDVSTPTLVSIGQVFTISFAGELFTYVQSIPENNIKISEAYLQNCFELTDTDRGLLVDFSVAIVSGSGEPTVVTITPTEELEDGTRFTLSILDDKLQIGQGNSQPLGNSDFHNDIYAENAYITQDLSAPVLDVDADAGLWEDGYYVGSGETILTTDSLQLDFEEPVVAGTGNVYIYTWNGILVQTIDAASLTTDPNDPSIIVVGKVDGLQSGEEYYVTMEPGAVVDLSGNAFAGIEEEDDWAFTVREDLVPDILRYSPIDENISTEADLMIEFDMPVDLGEGTVTIYLADGTLVQSLNVVDDAFDFNTIGNSVYIEIDDLSPATAYKVAVEAGAFVSSAGEASAAISADDWQFETEYNVEPTLVQLTPEDDSVDVPLDQIFVMEFDMDMQAGTGVLELHIHDGQNTLVTTIGATDDRVSISGQYVSVDLTGLTESDTEYYIIVNTDFVQNTTFTPESFAGIKKVFNWGFTTAVDESDLQVLAYQPNGTTIPDNHPNLAMIFNQPVSLSAQGGNVYVYKVGDTTPSLTIPLTSDMFENNEVNVSYDAAVTGGLDLNTDYYVLVDAEAIGNADGNSFDGVADPSVWTFTTGTDYALAADDQLAMSDDYAVYPNPFDDVIYISNSENISRLYITNVVGQRVKEVTNPNGMVSTSDLRDGIYIITLMLDDNVIASTQTIVKR</sequence>
<evidence type="ECO:0000256" key="2">
    <source>
        <dbReference type="SAM" id="SignalP"/>
    </source>
</evidence>
<dbReference type="RefSeq" id="WP_107821051.1">
    <property type="nucleotide sequence ID" value="NZ_OY782574.1"/>
</dbReference>
<name>A0A2T5C5Z3_9BACT</name>
<feature type="domain" description="SbsA Ig-like" evidence="3">
    <location>
        <begin position="427"/>
        <end position="539"/>
    </location>
</feature>
<dbReference type="NCBIfam" id="TIGR04183">
    <property type="entry name" value="Por_Secre_tail"/>
    <property type="match status" value="1"/>
</dbReference>
<dbReference type="InterPro" id="IPR032812">
    <property type="entry name" value="SbsA_Ig"/>
</dbReference>
<dbReference type="EMBL" id="QAAD01000002">
    <property type="protein sequence ID" value="PTN10278.1"/>
    <property type="molecule type" value="Genomic_DNA"/>
</dbReference>
<keyword evidence="1 2" id="KW-0732">Signal</keyword>
<evidence type="ECO:0000313" key="6">
    <source>
        <dbReference type="Proteomes" id="UP000243525"/>
    </source>
</evidence>